<accession>D9WTL3</accession>
<name>D9WTL3_9ACTN</name>
<feature type="transmembrane region" description="Helical" evidence="6">
    <location>
        <begin position="158"/>
        <end position="180"/>
    </location>
</feature>
<feature type="transmembrane region" description="Helical" evidence="6">
    <location>
        <begin position="192"/>
        <end position="210"/>
    </location>
</feature>
<dbReference type="GO" id="GO:0022857">
    <property type="term" value="F:transmembrane transporter activity"/>
    <property type="evidence" value="ECO:0007669"/>
    <property type="project" value="InterPro"/>
</dbReference>
<reference evidence="7 8" key="1">
    <citation type="submission" date="2009-02" db="EMBL/GenBank/DDBJ databases">
        <title>Annotation of Streptomyces hygroscopicus strain ATCC 53653.</title>
        <authorList>
            <consortium name="The Broad Institute Genome Sequencing Platform"/>
            <consortium name="Broad Institute Microbial Sequencing Center"/>
            <person name="Fischbach M."/>
            <person name="Godfrey P."/>
            <person name="Ward D."/>
            <person name="Young S."/>
            <person name="Zeng Q."/>
            <person name="Koehrsen M."/>
            <person name="Alvarado L."/>
            <person name="Berlin A.M."/>
            <person name="Bochicchio J."/>
            <person name="Borenstein D."/>
            <person name="Chapman S.B."/>
            <person name="Chen Z."/>
            <person name="Engels R."/>
            <person name="Freedman E."/>
            <person name="Gellesch M."/>
            <person name="Goldberg J."/>
            <person name="Griggs A."/>
            <person name="Gujja S."/>
            <person name="Heilman E.R."/>
            <person name="Heiman D.I."/>
            <person name="Hepburn T.A."/>
            <person name="Howarth C."/>
            <person name="Jen D."/>
            <person name="Larson L."/>
            <person name="Lewis B."/>
            <person name="Mehta T."/>
            <person name="Park D."/>
            <person name="Pearson M."/>
            <person name="Richards J."/>
            <person name="Roberts A."/>
            <person name="Saif S."/>
            <person name="Shea T.D."/>
            <person name="Shenoy N."/>
            <person name="Sisk P."/>
            <person name="Stolte C."/>
            <person name="Sykes S.N."/>
            <person name="Thomson T."/>
            <person name="Walk T."/>
            <person name="White J."/>
            <person name="Yandava C."/>
            <person name="Straight P."/>
            <person name="Clardy J."/>
            <person name="Hung D."/>
            <person name="Kolter R."/>
            <person name="Mekalanos J."/>
            <person name="Walker S."/>
            <person name="Walsh C.T."/>
            <person name="Wieland-Brown L.C."/>
            <person name="Haas B."/>
            <person name="Nusbaum C."/>
            <person name="Birren B."/>
        </authorList>
    </citation>
    <scope>NUCLEOTIDE SEQUENCE [LARGE SCALE GENOMIC DNA]</scope>
    <source>
        <strain evidence="7 8">ATCC 53653</strain>
    </source>
</reference>
<keyword evidence="8" id="KW-1185">Reference proteome</keyword>
<dbReference type="Gene3D" id="1.20.1740.10">
    <property type="entry name" value="Amino acid/polyamine transporter I"/>
    <property type="match status" value="1"/>
</dbReference>
<proteinExistence type="predicted"/>
<gene>
    <name evidence="7" type="ORF">SSOG_08121</name>
</gene>
<organism evidence="7 8">
    <name type="scientific">Streptomyces himastatinicus ATCC 53653</name>
    <dbReference type="NCBI Taxonomy" id="457427"/>
    <lineage>
        <taxon>Bacteria</taxon>
        <taxon>Bacillati</taxon>
        <taxon>Actinomycetota</taxon>
        <taxon>Actinomycetes</taxon>
        <taxon>Kitasatosporales</taxon>
        <taxon>Streptomycetaceae</taxon>
        <taxon>Streptomyces</taxon>
        <taxon>Streptomyces violaceusniger group</taxon>
    </lineage>
</organism>
<sequence>MAPWAFRPTAPPEETCHVPQNQPAESIAAPAVLAEERRLHKDLGFWALTAIGFSNILGSGWLFAALYAAQTAGPAALLSWIAAGVLCALIALVMVELGATRPEGGGTVRWPLYASGRLVGTMVGWSVVLSVGGTAAEISAIMQYAAHYLPGLYDGGRLTLPGLGVAVALSVVLTALNWFAVRIFARLNNLVSVFKVVVPVVTVIALFLSGTHSGRLTEHGGFAPYGYAACLTALAGGGIVYSVNGFQAPLDFSGEARNPRRSVPAAVLTGIGLAVLVYLGLQLAFLYTVPDSALGDGWQGVNFESPFGQLALILNLHWLATLLYADAVISPGGSAYVGVAINARHTYALAKNGLLPRFFMRIDPASGMARRALLLNLAVIVIFMLPFGGWQDIVSVMGDMYLLIYAASAVAVAVFRAHDRERGVPRAEGQVPGVRWIAPLSFVVASEFVFWSGWDDLRLALPLVLVGVPLFLLQRRGTEGLPALGELRHGAWLVFHLAALTLLSWLGTFGGSGRLPAPYDTVAVGALAFGVFAWAVRSGAAHLRTGAMDAPPAAPAV</sequence>
<feature type="transmembrane region" description="Helical" evidence="6">
    <location>
        <begin position="118"/>
        <end position="146"/>
    </location>
</feature>
<feature type="transmembrane region" description="Helical" evidence="6">
    <location>
        <begin position="222"/>
        <end position="244"/>
    </location>
</feature>
<evidence type="ECO:0000256" key="2">
    <source>
        <dbReference type="ARBA" id="ARBA00022692"/>
    </source>
</evidence>
<evidence type="ECO:0000256" key="6">
    <source>
        <dbReference type="SAM" id="Phobius"/>
    </source>
</evidence>
<feature type="region of interest" description="Disordered" evidence="5">
    <location>
        <begin position="1"/>
        <end position="21"/>
    </location>
</feature>
<feature type="transmembrane region" description="Helical" evidence="6">
    <location>
        <begin position="517"/>
        <end position="536"/>
    </location>
</feature>
<dbReference type="STRING" id="457427.SSOG_08121"/>
<dbReference type="PANTHER" id="PTHR47547">
    <property type="match status" value="1"/>
</dbReference>
<protein>
    <submittedName>
        <fullName evidence="7">Putative amino acid transporter</fullName>
    </submittedName>
</protein>
<feature type="transmembrane region" description="Helical" evidence="6">
    <location>
        <begin position="436"/>
        <end position="454"/>
    </location>
</feature>
<feature type="transmembrane region" description="Helical" evidence="6">
    <location>
        <begin position="75"/>
        <end position="97"/>
    </location>
</feature>
<dbReference type="EMBL" id="GG657754">
    <property type="protein sequence ID" value="EFL28407.1"/>
    <property type="molecule type" value="Genomic_DNA"/>
</dbReference>
<comment type="subcellular location">
    <subcellularLocation>
        <location evidence="1">Membrane</location>
        <topology evidence="1">Multi-pass membrane protein</topology>
    </subcellularLocation>
</comment>
<evidence type="ECO:0000313" key="8">
    <source>
        <dbReference type="Proteomes" id="UP000003963"/>
    </source>
</evidence>
<evidence type="ECO:0000256" key="5">
    <source>
        <dbReference type="SAM" id="MobiDB-lite"/>
    </source>
</evidence>
<evidence type="ECO:0000256" key="3">
    <source>
        <dbReference type="ARBA" id="ARBA00022989"/>
    </source>
</evidence>
<dbReference type="HOGENOM" id="CLU_007946_16_0_11"/>
<evidence type="ECO:0000256" key="1">
    <source>
        <dbReference type="ARBA" id="ARBA00004141"/>
    </source>
</evidence>
<feature type="transmembrane region" description="Helical" evidence="6">
    <location>
        <begin position="265"/>
        <end position="287"/>
    </location>
</feature>
<feature type="transmembrane region" description="Helical" evidence="6">
    <location>
        <begin position="460"/>
        <end position="478"/>
    </location>
</feature>
<keyword evidence="3 6" id="KW-1133">Transmembrane helix</keyword>
<evidence type="ECO:0000256" key="4">
    <source>
        <dbReference type="ARBA" id="ARBA00023136"/>
    </source>
</evidence>
<dbReference type="InterPro" id="IPR052962">
    <property type="entry name" value="AA_Transporter_AGT"/>
</dbReference>
<feature type="transmembrane region" description="Helical" evidence="6">
    <location>
        <begin position="43"/>
        <end position="69"/>
    </location>
</feature>
<dbReference type="AlphaFoldDB" id="D9WTL3"/>
<feature type="transmembrane region" description="Helical" evidence="6">
    <location>
        <begin position="368"/>
        <end position="387"/>
    </location>
</feature>
<dbReference type="InterPro" id="IPR002293">
    <property type="entry name" value="AA/rel_permease1"/>
</dbReference>
<dbReference type="GO" id="GO:0016020">
    <property type="term" value="C:membrane"/>
    <property type="evidence" value="ECO:0007669"/>
    <property type="project" value="UniProtKB-SubCell"/>
</dbReference>
<feature type="transmembrane region" description="Helical" evidence="6">
    <location>
        <begin position="490"/>
        <end position="511"/>
    </location>
</feature>
<keyword evidence="2 6" id="KW-0812">Transmembrane</keyword>
<dbReference type="PANTHER" id="PTHR47547:SF1">
    <property type="entry name" value="ASPARTATE-PROTON SYMPORTER"/>
    <property type="match status" value="1"/>
</dbReference>
<dbReference type="Proteomes" id="UP000003963">
    <property type="component" value="Unassembled WGS sequence"/>
</dbReference>
<evidence type="ECO:0000313" key="7">
    <source>
        <dbReference type="EMBL" id="EFL28407.1"/>
    </source>
</evidence>
<dbReference type="Pfam" id="PF13520">
    <property type="entry name" value="AA_permease_2"/>
    <property type="match status" value="1"/>
</dbReference>
<feature type="transmembrane region" description="Helical" evidence="6">
    <location>
        <begin position="393"/>
        <end position="415"/>
    </location>
</feature>
<keyword evidence="4 6" id="KW-0472">Membrane</keyword>